<evidence type="ECO:0008006" key="9">
    <source>
        <dbReference type="Google" id="ProtNLM"/>
    </source>
</evidence>
<comment type="similarity">
    <text evidence="2">Belongs to the oxidase-dependent Fe transporter (OFeT) (TC 9.A.10.1) family.</text>
</comment>
<proteinExistence type="inferred from homology"/>
<evidence type="ECO:0000313" key="8">
    <source>
        <dbReference type="Proteomes" id="UP001605036"/>
    </source>
</evidence>
<feature type="transmembrane region" description="Helical" evidence="6">
    <location>
        <begin position="52"/>
        <end position="72"/>
    </location>
</feature>
<evidence type="ECO:0000256" key="4">
    <source>
        <dbReference type="ARBA" id="ARBA00022989"/>
    </source>
</evidence>
<accession>A0ABD1ZBT1</accession>
<evidence type="ECO:0000313" key="7">
    <source>
        <dbReference type="EMBL" id="KAL2645269.1"/>
    </source>
</evidence>
<keyword evidence="8" id="KW-1185">Reference proteome</keyword>
<feature type="transmembrane region" description="Helical" evidence="6">
    <location>
        <begin position="293"/>
        <end position="314"/>
    </location>
</feature>
<sequence length="319" mass="35829">MVKLVDVDVLFFLFRATLEESILLSFMLKFLDKVVPDKGIRRDLKKQVCLGIVSGVFLSMFATFLLSVYYTATVNFEPLWWGILALIATVLITLMAFCMIRMDTWKAKWEMKLTKTTVDSLKTSGTLHSTKSKYPLFLIAFTAVVLREGVEAVIVMRSRGAGREGFGMEATIYIGAVWELAIGMVLLFKGIKHVAFRWFLGASTYLLLSTAAGVFTGAVREFEEHTENDKMVQKLLCCHKKDDGVCKFLHAALGWRDEETMGTLTAHNAYWGFVLGSLIVVRSKWIRESELEAAKLFIVEVLLLARGVIALVLFKHGAC</sequence>
<name>A0ABD1ZBT1_9MARC</name>
<feature type="transmembrane region" description="Helical" evidence="6">
    <location>
        <begin position="264"/>
        <end position="281"/>
    </location>
</feature>
<dbReference type="AlphaFoldDB" id="A0ABD1ZBT1"/>
<keyword evidence="3 6" id="KW-0812">Transmembrane</keyword>
<feature type="transmembrane region" description="Helical" evidence="6">
    <location>
        <begin position="170"/>
        <end position="188"/>
    </location>
</feature>
<gene>
    <name evidence="7" type="ORF">R1flu_012856</name>
</gene>
<feature type="transmembrane region" description="Helical" evidence="6">
    <location>
        <begin position="78"/>
        <end position="100"/>
    </location>
</feature>
<dbReference type="Proteomes" id="UP001605036">
    <property type="component" value="Unassembled WGS sequence"/>
</dbReference>
<keyword evidence="5 6" id="KW-0472">Membrane</keyword>
<feature type="transmembrane region" description="Helical" evidence="6">
    <location>
        <begin position="195"/>
        <end position="219"/>
    </location>
</feature>
<organism evidence="7 8">
    <name type="scientific">Riccia fluitans</name>
    <dbReference type="NCBI Taxonomy" id="41844"/>
    <lineage>
        <taxon>Eukaryota</taxon>
        <taxon>Viridiplantae</taxon>
        <taxon>Streptophyta</taxon>
        <taxon>Embryophyta</taxon>
        <taxon>Marchantiophyta</taxon>
        <taxon>Marchantiopsida</taxon>
        <taxon>Marchantiidae</taxon>
        <taxon>Marchantiales</taxon>
        <taxon>Ricciaceae</taxon>
        <taxon>Riccia</taxon>
    </lineage>
</organism>
<protein>
    <recommendedName>
        <fullName evidence="9">Iron permease FTR1</fullName>
    </recommendedName>
</protein>
<evidence type="ECO:0000256" key="2">
    <source>
        <dbReference type="ARBA" id="ARBA00008333"/>
    </source>
</evidence>
<dbReference type="GO" id="GO:0016020">
    <property type="term" value="C:membrane"/>
    <property type="evidence" value="ECO:0007669"/>
    <property type="project" value="UniProtKB-SubCell"/>
</dbReference>
<keyword evidence="4 6" id="KW-1133">Transmembrane helix</keyword>
<evidence type="ECO:0000256" key="5">
    <source>
        <dbReference type="ARBA" id="ARBA00023136"/>
    </source>
</evidence>
<evidence type="ECO:0000256" key="6">
    <source>
        <dbReference type="SAM" id="Phobius"/>
    </source>
</evidence>
<feature type="transmembrane region" description="Helical" evidence="6">
    <location>
        <begin position="136"/>
        <end position="158"/>
    </location>
</feature>
<dbReference type="InterPro" id="IPR004923">
    <property type="entry name" value="FTR1/Fip1/EfeU"/>
</dbReference>
<evidence type="ECO:0000256" key="3">
    <source>
        <dbReference type="ARBA" id="ARBA00022692"/>
    </source>
</evidence>
<reference evidence="7 8" key="1">
    <citation type="submission" date="2024-09" db="EMBL/GenBank/DDBJ databases">
        <title>Chromosome-scale assembly of Riccia fluitans.</title>
        <authorList>
            <person name="Paukszto L."/>
            <person name="Sawicki J."/>
            <person name="Karawczyk K."/>
            <person name="Piernik-Szablinska J."/>
            <person name="Szczecinska M."/>
            <person name="Mazdziarz M."/>
        </authorList>
    </citation>
    <scope>NUCLEOTIDE SEQUENCE [LARGE SCALE GENOMIC DNA]</scope>
    <source>
        <strain evidence="7">Rf_01</strain>
        <tissue evidence="7">Aerial parts of the thallus</tissue>
    </source>
</reference>
<dbReference type="PANTHER" id="PTHR31632:SF2">
    <property type="entry name" value="PLASMA MEMBRANE IRON PERMEASE"/>
    <property type="match status" value="1"/>
</dbReference>
<dbReference type="PANTHER" id="PTHR31632">
    <property type="entry name" value="IRON TRANSPORTER FTH1"/>
    <property type="match status" value="1"/>
</dbReference>
<comment type="caution">
    <text evidence="7">The sequence shown here is derived from an EMBL/GenBank/DDBJ whole genome shotgun (WGS) entry which is preliminary data.</text>
</comment>
<dbReference type="EMBL" id="JBHFFA010000002">
    <property type="protein sequence ID" value="KAL2645269.1"/>
    <property type="molecule type" value="Genomic_DNA"/>
</dbReference>
<dbReference type="Pfam" id="PF03239">
    <property type="entry name" value="FTR1"/>
    <property type="match status" value="1"/>
</dbReference>
<evidence type="ECO:0000256" key="1">
    <source>
        <dbReference type="ARBA" id="ARBA00004141"/>
    </source>
</evidence>
<comment type="subcellular location">
    <subcellularLocation>
        <location evidence="1">Membrane</location>
        <topology evidence="1">Multi-pass membrane protein</topology>
    </subcellularLocation>
</comment>